<evidence type="ECO:0000256" key="3">
    <source>
        <dbReference type="ARBA" id="ARBA00022933"/>
    </source>
</evidence>
<protein>
    <submittedName>
        <fullName evidence="9">CSON001714 protein</fullName>
    </submittedName>
    <submittedName>
        <fullName evidence="8">CSON012117 protein</fullName>
    </submittedName>
</protein>
<dbReference type="GO" id="GO:0032469">
    <property type="term" value="P:endoplasmic reticulum calcium ion homeostasis"/>
    <property type="evidence" value="ECO:0007669"/>
    <property type="project" value="TreeGrafter"/>
</dbReference>
<feature type="transmembrane region" description="Helical" evidence="7">
    <location>
        <begin position="21"/>
        <end position="44"/>
    </location>
</feature>
<dbReference type="InterPro" id="IPR024491">
    <property type="entry name" value="Se_SelK/SelG"/>
</dbReference>
<dbReference type="EMBL" id="UFQS01001272">
    <property type="protein sequence ID" value="SSX10071.1"/>
    <property type="molecule type" value="Genomic_DNA"/>
</dbReference>
<dbReference type="VEuPathDB" id="VectorBase:CSON001714"/>
<evidence type="ECO:0000313" key="8">
    <source>
        <dbReference type="EMBL" id="SSX04887.1"/>
    </source>
</evidence>
<evidence type="ECO:0000256" key="4">
    <source>
        <dbReference type="ARBA" id="ARBA00022989"/>
    </source>
</evidence>
<evidence type="ECO:0000256" key="2">
    <source>
        <dbReference type="ARBA" id="ARBA00022692"/>
    </source>
</evidence>
<dbReference type="EMBL" id="UFQT01000555">
    <property type="protein sequence ID" value="SSX25250.1"/>
    <property type="molecule type" value="Genomic_DNA"/>
</dbReference>
<dbReference type="VEuPathDB" id="VectorBase:CSON012117"/>
<comment type="subcellular location">
    <subcellularLocation>
        <location evidence="1">Membrane</location>
        <topology evidence="1">Single-pass membrane protein</topology>
    </subcellularLocation>
</comment>
<dbReference type="EMBL" id="UFQS01000555">
    <property type="protein sequence ID" value="SSX04887.1"/>
    <property type="molecule type" value="Genomic_DNA"/>
</dbReference>
<reference evidence="9" key="1">
    <citation type="submission" date="2018-04" db="EMBL/GenBank/DDBJ databases">
        <authorList>
            <person name="Go L.Y."/>
            <person name="Mitchell J.A."/>
        </authorList>
    </citation>
    <scope>NUCLEOTIDE SEQUENCE</scope>
    <source>
        <tissue evidence="9">Whole organism</tissue>
    </source>
</reference>
<feature type="region of interest" description="Disordered" evidence="6">
    <location>
        <begin position="46"/>
        <end position="83"/>
    </location>
</feature>
<dbReference type="GO" id="GO:0006816">
    <property type="term" value="P:calcium ion transport"/>
    <property type="evidence" value="ECO:0007669"/>
    <property type="project" value="TreeGrafter"/>
</dbReference>
<evidence type="ECO:0000313" key="9">
    <source>
        <dbReference type="EMBL" id="SSX10071.1"/>
    </source>
</evidence>
<feature type="compositionally biased region" description="Gly residues" evidence="6">
    <location>
        <begin position="57"/>
        <end position="77"/>
    </location>
</feature>
<sequence>MVYIGRDGTIAENQPWSLNRLWGMILGFFNAIYFFFATLFSDLVPNKNESTRRPPRSGGGGSGPSGGSGGTGRGQPAGFGRRIGRVVNMDDCNIPGGG</sequence>
<name>A0A336KXE7_CULSO</name>
<keyword evidence="2 7" id="KW-0812">Transmembrane</keyword>
<gene>
    <name evidence="9" type="primary">CSON001714</name>
    <name evidence="8" type="synonym">CSON012117</name>
</gene>
<dbReference type="GO" id="GO:0005794">
    <property type="term" value="C:Golgi apparatus"/>
    <property type="evidence" value="ECO:0007669"/>
    <property type="project" value="TreeGrafter"/>
</dbReference>
<reference evidence="10" key="2">
    <citation type="submission" date="2018-07" db="EMBL/GenBank/DDBJ databases">
        <authorList>
            <person name="Quirk P.G."/>
            <person name="Krulwich T.A."/>
        </authorList>
    </citation>
    <scope>NUCLEOTIDE SEQUENCE</scope>
</reference>
<accession>A0A336KXE7</accession>
<dbReference type="Pfam" id="PF10961">
    <property type="entry name" value="SelK_SelG"/>
    <property type="match status" value="1"/>
</dbReference>
<dbReference type="AlphaFoldDB" id="A0A336KXE7"/>
<evidence type="ECO:0000256" key="5">
    <source>
        <dbReference type="ARBA" id="ARBA00023136"/>
    </source>
</evidence>
<evidence type="ECO:0000256" key="6">
    <source>
        <dbReference type="SAM" id="MobiDB-lite"/>
    </source>
</evidence>
<keyword evidence="3" id="KW-0712">Selenocysteine</keyword>
<evidence type="ECO:0000256" key="7">
    <source>
        <dbReference type="SAM" id="Phobius"/>
    </source>
</evidence>
<dbReference type="PANTHER" id="PTHR16875">
    <property type="entry name" value="SELENOPROTEIN K"/>
    <property type="match status" value="1"/>
</dbReference>
<keyword evidence="5 7" id="KW-0472">Membrane</keyword>
<organism evidence="9">
    <name type="scientific">Culicoides sonorensis</name>
    <name type="common">Biting midge</name>
    <dbReference type="NCBI Taxonomy" id="179676"/>
    <lineage>
        <taxon>Eukaryota</taxon>
        <taxon>Metazoa</taxon>
        <taxon>Ecdysozoa</taxon>
        <taxon>Arthropoda</taxon>
        <taxon>Hexapoda</taxon>
        <taxon>Insecta</taxon>
        <taxon>Pterygota</taxon>
        <taxon>Neoptera</taxon>
        <taxon>Endopterygota</taxon>
        <taxon>Diptera</taxon>
        <taxon>Nematocera</taxon>
        <taxon>Chironomoidea</taxon>
        <taxon>Ceratopogonidae</taxon>
        <taxon>Ceratopogoninae</taxon>
        <taxon>Culicoides</taxon>
        <taxon>Monoculicoides</taxon>
    </lineage>
</organism>
<evidence type="ECO:0000256" key="1">
    <source>
        <dbReference type="ARBA" id="ARBA00004167"/>
    </source>
</evidence>
<keyword evidence="4 7" id="KW-1133">Transmembrane helix</keyword>
<dbReference type="PANTHER" id="PTHR16875:SF0">
    <property type="entry name" value="SELENOPROTEIN K"/>
    <property type="match status" value="1"/>
</dbReference>
<evidence type="ECO:0000313" key="10">
    <source>
        <dbReference type="EMBL" id="SSX25250.1"/>
    </source>
</evidence>
<dbReference type="GO" id="GO:0005789">
    <property type="term" value="C:endoplasmic reticulum membrane"/>
    <property type="evidence" value="ECO:0007669"/>
    <property type="project" value="TreeGrafter"/>
</dbReference>
<dbReference type="EMBL" id="UFQT01001272">
    <property type="protein sequence ID" value="SSX29793.1"/>
    <property type="molecule type" value="Genomic_DNA"/>
</dbReference>
<proteinExistence type="predicted"/>